<evidence type="ECO:0000313" key="3">
    <source>
        <dbReference type="Proteomes" id="UP001488805"/>
    </source>
</evidence>
<accession>A0AAW1FNI7</accession>
<comment type="caution">
    <text evidence="2">The sequence shown here is derived from an EMBL/GenBank/DDBJ whole genome shotgun (WGS) entry which is preliminary data.</text>
</comment>
<sequence length="81" mass="9114">MQDRRRAHRGGRAGTVVAAAVCSTDLLRAPEQSFSTDHSRRAPTAAQRKNLTQKNTPEEKTATSQDHEAEEDGTKRRRRKE</sequence>
<keyword evidence="3" id="KW-1185">Reference proteome</keyword>
<dbReference type="AlphaFoldDB" id="A0AAW1FNI7"/>
<feature type="region of interest" description="Disordered" evidence="1">
    <location>
        <begin position="26"/>
        <end position="81"/>
    </location>
</feature>
<protein>
    <recommendedName>
        <fullName evidence="4">Secreted protein</fullName>
    </recommendedName>
</protein>
<dbReference type="EMBL" id="JBCEZU010000045">
    <property type="protein sequence ID" value="KAK9536286.1"/>
    <property type="molecule type" value="Genomic_DNA"/>
</dbReference>
<name>A0AAW1FNI7_ZOAVI</name>
<dbReference type="Proteomes" id="UP001488805">
    <property type="component" value="Unassembled WGS sequence"/>
</dbReference>
<organism evidence="2 3">
    <name type="scientific">Zoarces viviparus</name>
    <name type="common">Viviparous eelpout</name>
    <name type="synonym">Blennius viviparus</name>
    <dbReference type="NCBI Taxonomy" id="48416"/>
    <lineage>
        <taxon>Eukaryota</taxon>
        <taxon>Metazoa</taxon>
        <taxon>Chordata</taxon>
        <taxon>Craniata</taxon>
        <taxon>Vertebrata</taxon>
        <taxon>Euteleostomi</taxon>
        <taxon>Actinopterygii</taxon>
        <taxon>Neopterygii</taxon>
        <taxon>Teleostei</taxon>
        <taxon>Neoteleostei</taxon>
        <taxon>Acanthomorphata</taxon>
        <taxon>Eupercaria</taxon>
        <taxon>Perciformes</taxon>
        <taxon>Cottioidei</taxon>
        <taxon>Zoarcales</taxon>
        <taxon>Zoarcidae</taxon>
        <taxon>Zoarcinae</taxon>
        <taxon>Zoarces</taxon>
    </lineage>
</organism>
<reference evidence="2 3" key="1">
    <citation type="journal article" date="2024" name="Genome Biol. Evol.">
        <title>Chromosome-level genome assembly of the viviparous eelpout Zoarces viviparus.</title>
        <authorList>
            <person name="Fuhrmann N."/>
            <person name="Brasseur M.V."/>
            <person name="Bakowski C.E."/>
            <person name="Podsiadlowski L."/>
            <person name="Prost S."/>
            <person name="Krehenwinkel H."/>
            <person name="Mayer C."/>
        </authorList>
    </citation>
    <scope>NUCLEOTIDE SEQUENCE [LARGE SCALE GENOMIC DNA]</scope>
    <source>
        <strain evidence="2">NO-MEL_2022_Ind0_liver</strain>
    </source>
</reference>
<gene>
    <name evidence="2" type="ORF">VZT92_006079</name>
</gene>
<evidence type="ECO:0008006" key="4">
    <source>
        <dbReference type="Google" id="ProtNLM"/>
    </source>
</evidence>
<feature type="compositionally biased region" description="Basic and acidic residues" evidence="1">
    <location>
        <begin position="56"/>
        <end position="67"/>
    </location>
</feature>
<evidence type="ECO:0000313" key="2">
    <source>
        <dbReference type="EMBL" id="KAK9536286.1"/>
    </source>
</evidence>
<proteinExistence type="predicted"/>
<evidence type="ECO:0000256" key="1">
    <source>
        <dbReference type="SAM" id="MobiDB-lite"/>
    </source>
</evidence>